<dbReference type="InterPro" id="IPR036388">
    <property type="entry name" value="WH-like_DNA-bd_sf"/>
</dbReference>
<dbReference type="PROSITE" id="PS51755">
    <property type="entry name" value="OMPR_PHOB"/>
    <property type="match status" value="1"/>
</dbReference>
<name>A0ABY2PU97_9ENTR</name>
<sequence>MKYLIDLTMLYEVDSGIIMINGEEESSIHLSNQGARLLYVLIINNGHVVEREDLIKKVWEDHGFTGSSVSLNVAVSEIRKAFRYLGCDPMLIRTIRGKGFCLEANIDHHTLRVSDSQKQVAEKIPRNKIFLMNTRWHFCSQFSRQHVWKLRVFFISIFIGITTFLLLIRKDDYPHPYSEGIHQHFLGKISECAVYFVGKNKVEPVNHYLDRIRNM</sequence>
<dbReference type="Pfam" id="PF00486">
    <property type="entry name" value="Trans_reg_C"/>
    <property type="match status" value="1"/>
</dbReference>
<reference evidence="5 6" key="1">
    <citation type="submission" date="2018-05" db="EMBL/GenBank/DDBJ databases">
        <title>Isolation and genomic analyses of lactose-positive bacteria from faecal samples of preterm neonates.</title>
        <authorList>
            <person name="Chen Y."/>
            <person name="Brook T.C."/>
            <person name="O'Neill I."/>
            <person name="Soe C.Z."/>
            <person name="Hall L.J."/>
            <person name="Hoyles L."/>
        </authorList>
    </citation>
    <scope>NUCLEOTIDE SEQUENCE [LARGE SCALE GENOMIC DNA]</scope>
    <source>
        <strain evidence="5 6">P080C CL</strain>
    </source>
</reference>
<dbReference type="RefSeq" id="WP_136345476.1">
    <property type="nucleotide sequence ID" value="NZ_QFVP01000008.1"/>
</dbReference>
<keyword evidence="3" id="KW-0472">Membrane</keyword>
<evidence type="ECO:0000313" key="6">
    <source>
        <dbReference type="Proteomes" id="UP000306790"/>
    </source>
</evidence>
<dbReference type="EMBL" id="QFVP01000008">
    <property type="protein sequence ID" value="THE37535.1"/>
    <property type="molecule type" value="Genomic_DNA"/>
</dbReference>
<dbReference type="Proteomes" id="UP000306790">
    <property type="component" value="Unassembled WGS sequence"/>
</dbReference>
<dbReference type="Gene3D" id="1.10.10.10">
    <property type="entry name" value="Winged helix-like DNA-binding domain superfamily/Winged helix DNA-binding domain"/>
    <property type="match status" value="1"/>
</dbReference>
<dbReference type="InterPro" id="IPR016032">
    <property type="entry name" value="Sig_transdc_resp-reg_C-effctor"/>
</dbReference>
<evidence type="ECO:0000256" key="1">
    <source>
        <dbReference type="ARBA" id="ARBA00023125"/>
    </source>
</evidence>
<evidence type="ECO:0000313" key="5">
    <source>
        <dbReference type="EMBL" id="THE37535.1"/>
    </source>
</evidence>
<feature type="transmembrane region" description="Helical" evidence="3">
    <location>
        <begin position="150"/>
        <end position="168"/>
    </location>
</feature>
<evidence type="ECO:0000256" key="2">
    <source>
        <dbReference type="PROSITE-ProRule" id="PRU01091"/>
    </source>
</evidence>
<evidence type="ECO:0000259" key="4">
    <source>
        <dbReference type="PROSITE" id="PS51755"/>
    </source>
</evidence>
<feature type="DNA-binding region" description="OmpR/PhoB-type" evidence="2">
    <location>
        <begin position="1"/>
        <end position="104"/>
    </location>
</feature>
<dbReference type="InterPro" id="IPR001867">
    <property type="entry name" value="OmpR/PhoB-type_DNA-bd"/>
</dbReference>
<keyword evidence="3" id="KW-0812">Transmembrane</keyword>
<dbReference type="SUPFAM" id="SSF46894">
    <property type="entry name" value="C-terminal effector domain of the bipartite response regulators"/>
    <property type="match status" value="1"/>
</dbReference>
<comment type="caution">
    <text evidence="5">The sequence shown here is derived from an EMBL/GenBank/DDBJ whole genome shotgun (WGS) entry which is preliminary data.</text>
</comment>
<keyword evidence="3" id="KW-1133">Transmembrane helix</keyword>
<dbReference type="CDD" id="cd00383">
    <property type="entry name" value="trans_reg_C"/>
    <property type="match status" value="1"/>
</dbReference>
<dbReference type="SMART" id="SM00862">
    <property type="entry name" value="Trans_reg_C"/>
    <property type="match status" value="1"/>
</dbReference>
<proteinExistence type="predicted"/>
<protein>
    <submittedName>
        <fullName evidence="5">Transcriptional regulator</fullName>
    </submittedName>
</protein>
<organism evidence="5 6">
    <name type="scientific">Citrobacter murliniae</name>
    <dbReference type="NCBI Taxonomy" id="67829"/>
    <lineage>
        <taxon>Bacteria</taxon>
        <taxon>Pseudomonadati</taxon>
        <taxon>Pseudomonadota</taxon>
        <taxon>Gammaproteobacteria</taxon>
        <taxon>Enterobacterales</taxon>
        <taxon>Enterobacteriaceae</taxon>
        <taxon>Citrobacter</taxon>
        <taxon>Citrobacter freundii complex</taxon>
    </lineage>
</organism>
<keyword evidence="1 2" id="KW-0238">DNA-binding</keyword>
<accession>A0ABY2PU97</accession>
<keyword evidence="6" id="KW-1185">Reference proteome</keyword>
<feature type="domain" description="OmpR/PhoB-type" evidence="4">
    <location>
        <begin position="1"/>
        <end position="104"/>
    </location>
</feature>
<evidence type="ECO:0000256" key="3">
    <source>
        <dbReference type="SAM" id="Phobius"/>
    </source>
</evidence>
<gene>
    <name evidence="5" type="ORF">DJ535_14745</name>
</gene>